<dbReference type="Gene3D" id="3.60.15.10">
    <property type="entry name" value="Ribonuclease Z/Hydroxyacylglutathione hydrolase-like"/>
    <property type="match status" value="1"/>
</dbReference>
<proteinExistence type="predicted"/>
<dbReference type="EMBL" id="RBOC01000048">
    <property type="protein sequence ID" value="RMM12454.1"/>
    <property type="molecule type" value="Genomic_DNA"/>
</dbReference>
<dbReference type="InterPro" id="IPR011108">
    <property type="entry name" value="RMMBL"/>
</dbReference>
<dbReference type="Pfam" id="PF00753">
    <property type="entry name" value="Lactamase_B"/>
    <property type="match status" value="1"/>
</dbReference>
<reference evidence="4 5" key="1">
    <citation type="submission" date="2018-08" db="EMBL/GenBank/DDBJ databases">
        <title>Recombination of ecologically and evolutionarily significant loci maintains genetic cohesion in the Pseudomonas syringae species complex.</title>
        <authorList>
            <person name="Dillon M."/>
            <person name="Thakur S."/>
            <person name="Almeida R.N.D."/>
            <person name="Weir B.S."/>
            <person name="Guttman D.S."/>
        </authorList>
    </citation>
    <scope>NUCLEOTIDE SEQUENCE [LARGE SCALE GENOMIC DNA]</scope>
    <source>
        <strain evidence="4 5">ICMP 4086</strain>
    </source>
</reference>
<evidence type="ECO:0000256" key="1">
    <source>
        <dbReference type="ARBA" id="ARBA00022801"/>
    </source>
</evidence>
<evidence type="ECO:0000313" key="5">
    <source>
        <dbReference type="Proteomes" id="UP000278587"/>
    </source>
</evidence>
<dbReference type="AlphaFoldDB" id="A0A3M3BIE3"/>
<gene>
    <name evidence="4" type="ORF">ALQ84_05570</name>
</gene>
<protein>
    <submittedName>
        <fullName evidence="4">Metallo-beta-lactamase protein</fullName>
    </submittedName>
</protein>
<name>A0A3M3BIE3_9PSED</name>
<evidence type="ECO:0000259" key="2">
    <source>
        <dbReference type="SMART" id="SM00849"/>
    </source>
</evidence>
<comment type="caution">
    <text evidence="4">The sequence shown here is derived from an EMBL/GenBank/DDBJ whole genome shotgun (WGS) entry which is preliminary data.</text>
</comment>
<sequence>MLKGWRVVFTDSIFCCCSEGLMSSLENKPFTCRMRPNYCPDPKPDVANIKYRLARKGNCMSYPEIIHHGAVDTVTGSCHQLSMDASSSLLIDCGSVQERGERAGPVSFGLDPVSIRALLITHVHNDHVGRIPELLASGYKGPILCSEPSAHLLPLVMEDLLKIDFAHDPGQVERYLEVINKRIIALPFDNWFSLVDHESLRCRVRLQRAGHILGSAYIECDLQYPAQERSVSVVFSGDLGASHTPFLPAPKSPGRADVLILESTYGDRLHQDRSIRQQALERIIDKALEDNGTVLIPAFSIGRTQELLYELEDILQRKMLSNHSAEPRGHVGGEEVPTADWSRLPIILDSPLASRFTKVYQSFEDYWDEHARLKLDVGRKPLGFQQLITIDTHEQHLRTVNYLSSTARPAIVIAGNGMCAGGRIVNYLKAMLGDTRHNVVFVGYQAKGTPGAAIQLHGPLGGYVELDRERFYIRAGIHTAKGYSAHADQAELVEFVTGMNQWPAQIRLVHGEAAAKRALGNILNRKYALEKRALELLIP</sequence>
<dbReference type="InterPro" id="IPR050698">
    <property type="entry name" value="MBL"/>
</dbReference>
<dbReference type="Proteomes" id="UP000278587">
    <property type="component" value="Unassembled WGS sequence"/>
</dbReference>
<evidence type="ECO:0000313" key="4">
    <source>
        <dbReference type="EMBL" id="RMM12454.1"/>
    </source>
</evidence>
<feature type="domain" description="Beta-Casp" evidence="3">
    <location>
        <begin position="304"/>
        <end position="454"/>
    </location>
</feature>
<dbReference type="GO" id="GO:0016787">
    <property type="term" value="F:hydrolase activity"/>
    <property type="evidence" value="ECO:0007669"/>
    <property type="project" value="UniProtKB-KW"/>
</dbReference>
<dbReference type="SMART" id="SM00849">
    <property type="entry name" value="Lactamase_B"/>
    <property type="match status" value="1"/>
</dbReference>
<feature type="domain" description="Metallo-beta-lactamase" evidence="2">
    <location>
        <begin position="75"/>
        <end position="299"/>
    </location>
</feature>
<dbReference type="Pfam" id="PF07521">
    <property type="entry name" value="RMMBL"/>
    <property type="match status" value="1"/>
</dbReference>
<organism evidence="4 5">
    <name type="scientific">Pseudomonas caricapapayae</name>
    <dbReference type="NCBI Taxonomy" id="46678"/>
    <lineage>
        <taxon>Bacteria</taxon>
        <taxon>Pseudomonadati</taxon>
        <taxon>Pseudomonadota</taxon>
        <taxon>Gammaproteobacteria</taxon>
        <taxon>Pseudomonadales</taxon>
        <taxon>Pseudomonadaceae</taxon>
        <taxon>Pseudomonas</taxon>
    </lineage>
</organism>
<dbReference type="Pfam" id="PF10996">
    <property type="entry name" value="Beta-Casp"/>
    <property type="match status" value="1"/>
</dbReference>
<dbReference type="CDD" id="cd16295">
    <property type="entry name" value="TTHA0252-CPSF-like_MBL-fold"/>
    <property type="match status" value="1"/>
</dbReference>
<dbReference type="InterPro" id="IPR022712">
    <property type="entry name" value="Beta_Casp"/>
</dbReference>
<dbReference type="GO" id="GO:0004521">
    <property type="term" value="F:RNA endonuclease activity"/>
    <property type="evidence" value="ECO:0007669"/>
    <property type="project" value="TreeGrafter"/>
</dbReference>
<dbReference type="PANTHER" id="PTHR11203:SF37">
    <property type="entry name" value="INTEGRATOR COMPLEX SUBUNIT 11"/>
    <property type="match status" value="1"/>
</dbReference>
<dbReference type="Gene3D" id="3.40.50.10890">
    <property type="match status" value="1"/>
</dbReference>
<dbReference type="InterPro" id="IPR001279">
    <property type="entry name" value="Metallo-B-lactamas"/>
</dbReference>
<evidence type="ECO:0000259" key="3">
    <source>
        <dbReference type="SMART" id="SM01027"/>
    </source>
</evidence>
<dbReference type="SMART" id="SM01027">
    <property type="entry name" value="Beta-Casp"/>
    <property type="match status" value="1"/>
</dbReference>
<keyword evidence="1" id="KW-0378">Hydrolase</keyword>
<accession>A0A3M3BIE3</accession>
<dbReference type="PANTHER" id="PTHR11203">
    <property type="entry name" value="CLEAVAGE AND POLYADENYLATION SPECIFICITY FACTOR FAMILY MEMBER"/>
    <property type="match status" value="1"/>
</dbReference>
<dbReference type="InterPro" id="IPR036866">
    <property type="entry name" value="RibonucZ/Hydroxyglut_hydro"/>
</dbReference>
<dbReference type="SUPFAM" id="SSF56281">
    <property type="entry name" value="Metallo-hydrolase/oxidoreductase"/>
    <property type="match status" value="1"/>
</dbReference>